<proteinExistence type="predicted"/>
<reference evidence="7 8" key="1">
    <citation type="journal article" date="2017" name="Genome Announc.">
        <title>Draft Genome Sequence of a Sporulating and Motile Strain of Lachnotalea glycerini Isolated from Water in Quebec City, Canada.</title>
        <authorList>
            <person name="Maheux A.F."/>
            <person name="Boudreau D.K."/>
            <person name="Berube E."/>
            <person name="Boissinot M."/>
            <person name="Raymond F."/>
            <person name="Brodeur S."/>
            <person name="Corbeil J."/>
            <person name="Isabel S."/>
            <person name="Omar R.F."/>
            <person name="Bergeron M.G."/>
        </authorList>
    </citation>
    <scope>NUCLEOTIDE SEQUENCE [LARGE SCALE GENOMIC DNA]</scope>
    <source>
        <strain evidence="7 8">CCRI-19302</strain>
    </source>
</reference>
<keyword evidence="8" id="KW-1185">Reference proteome</keyword>
<protein>
    <recommendedName>
        <fullName evidence="9">Flagellar protein FliO/FliZ</fullName>
    </recommendedName>
</protein>
<evidence type="ECO:0000256" key="6">
    <source>
        <dbReference type="SAM" id="Phobius"/>
    </source>
</evidence>
<keyword evidence="5 6" id="KW-0472">Membrane</keyword>
<evidence type="ECO:0000256" key="1">
    <source>
        <dbReference type="ARBA" id="ARBA00004236"/>
    </source>
</evidence>
<dbReference type="EMBL" id="NOKA02000003">
    <property type="protein sequence ID" value="RDY32480.1"/>
    <property type="molecule type" value="Genomic_DNA"/>
</dbReference>
<keyword evidence="4 6" id="KW-1133">Transmembrane helix</keyword>
<evidence type="ECO:0000256" key="2">
    <source>
        <dbReference type="ARBA" id="ARBA00022475"/>
    </source>
</evidence>
<comment type="subcellular location">
    <subcellularLocation>
        <location evidence="1">Cell membrane</location>
    </subcellularLocation>
</comment>
<accession>A0A371JIC5</accession>
<evidence type="ECO:0008006" key="9">
    <source>
        <dbReference type="Google" id="ProtNLM"/>
    </source>
</evidence>
<evidence type="ECO:0000313" key="7">
    <source>
        <dbReference type="EMBL" id="RDY32480.1"/>
    </source>
</evidence>
<dbReference type="GO" id="GO:0044781">
    <property type="term" value="P:bacterial-type flagellum organization"/>
    <property type="evidence" value="ECO:0007669"/>
    <property type="project" value="InterPro"/>
</dbReference>
<name>A0A371JIC5_9FIRM</name>
<keyword evidence="2" id="KW-1003">Cell membrane</keyword>
<dbReference type="Proteomes" id="UP000216411">
    <property type="component" value="Unassembled WGS sequence"/>
</dbReference>
<comment type="caution">
    <text evidence="7">The sequence shown here is derived from an EMBL/GenBank/DDBJ whole genome shotgun (WGS) entry which is preliminary data.</text>
</comment>
<gene>
    <name evidence="7" type="ORF">CG710_003355</name>
</gene>
<dbReference type="GO" id="GO:0016020">
    <property type="term" value="C:membrane"/>
    <property type="evidence" value="ECO:0007669"/>
    <property type="project" value="InterPro"/>
</dbReference>
<sequence length="138" mass="15991">MHQPISAFGFARMEENMIIALSQSSRLESIWQLLMVSIIFVVVLGMAYYTTKLISKLQRKQSFNDNIEVIETFKITTNKYIQIVRTGNKYLVIAVAKDTITMLSELDKEQLNFKSEAVEQKESFSEIFSKIKELKLKK</sequence>
<evidence type="ECO:0000256" key="5">
    <source>
        <dbReference type="ARBA" id="ARBA00023136"/>
    </source>
</evidence>
<organism evidence="7 8">
    <name type="scientific">Lachnotalea glycerini</name>
    <dbReference type="NCBI Taxonomy" id="1763509"/>
    <lineage>
        <taxon>Bacteria</taxon>
        <taxon>Bacillati</taxon>
        <taxon>Bacillota</taxon>
        <taxon>Clostridia</taxon>
        <taxon>Lachnospirales</taxon>
        <taxon>Lachnospiraceae</taxon>
        <taxon>Lachnotalea</taxon>
    </lineage>
</organism>
<evidence type="ECO:0000313" key="8">
    <source>
        <dbReference type="Proteomes" id="UP000216411"/>
    </source>
</evidence>
<evidence type="ECO:0000256" key="4">
    <source>
        <dbReference type="ARBA" id="ARBA00022989"/>
    </source>
</evidence>
<keyword evidence="3 6" id="KW-0812">Transmembrane</keyword>
<feature type="transmembrane region" description="Helical" evidence="6">
    <location>
        <begin position="30"/>
        <end position="50"/>
    </location>
</feature>
<dbReference type="InterPro" id="IPR022781">
    <property type="entry name" value="Flagellar_biosynth_FliO"/>
</dbReference>
<dbReference type="Pfam" id="PF04347">
    <property type="entry name" value="FliO"/>
    <property type="match status" value="1"/>
</dbReference>
<evidence type="ECO:0000256" key="3">
    <source>
        <dbReference type="ARBA" id="ARBA00022692"/>
    </source>
</evidence>
<dbReference type="AlphaFoldDB" id="A0A371JIC5"/>